<dbReference type="PANTHER" id="PTHR34153:SF2">
    <property type="entry name" value="SI:CH211-262H13.3-RELATED"/>
    <property type="match status" value="1"/>
</dbReference>
<sequence length="311" mass="35096">MSSYWSKRRRILKSVQKDLLELATAYDTLQDVIPNESTSVHTDCRSEGNIAHPMHQTTPQGYKSSPQQSVDGNPGGWSKHSTPRHHVEDCYKEHLEKIKRLTEENVELRAQLALQSALDKRLTEENVELKAQLALHSGPCNSLQLSHMGTISEELRKLSNNMATVLACVQANGSLGELSLLNVQGIQLPLDNLEDLWHFDSQLRQETDIQNKLVRCLAVKACRELKYTVWRMLPCIITNALALLITWTGAGNKASFKDLFLRTVLQRAVRNNPFTQDATDEAIQTQVTRYLKGAGYRAGGRRRRGDTRDLP</sequence>
<evidence type="ECO:0000256" key="2">
    <source>
        <dbReference type="SAM" id="MobiDB-lite"/>
    </source>
</evidence>
<accession>A0AAY5K4P9</accession>
<proteinExistence type="predicted"/>
<gene>
    <name evidence="4" type="primary">DNAAF1</name>
</gene>
<protein>
    <recommendedName>
        <fullName evidence="3">DUF4806 domain-containing protein</fullName>
    </recommendedName>
</protein>
<keyword evidence="5" id="KW-1185">Reference proteome</keyword>
<reference evidence="4 5" key="1">
    <citation type="submission" date="2020-02" db="EMBL/GenBank/DDBJ databases">
        <title>Esox lucius (northern pike) genome, fEsoLuc1, primary haplotype.</title>
        <authorList>
            <person name="Myers G."/>
            <person name="Karagic N."/>
            <person name="Meyer A."/>
            <person name="Pippel M."/>
            <person name="Reichard M."/>
            <person name="Winkler S."/>
            <person name="Tracey A."/>
            <person name="Sims Y."/>
            <person name="Howe K."/>
            <person name="Rhie A."/>
            <person name="Formenti G."/>
            <person name="Durbin R."/>
            <person name="Fedrigo O."/>
            <person name="Jarvis E.D."/>
        </authorList>
    </citation>
    <scope>NUCLEOTIDE SEQUENCE [LARGE SCALE GENOMIC DNA]</scope>
</reference>
<evidence type="ECO:0000313" key="5">
    <source>
        <dbReference type="Proteomes" id="UP000265140"/>
    </source>
</evidence>
<dbReference type="Ensembl" id="ENSELUT00000100974.1">
    <property type="protein sequence ID" value="ENSELUP00000084109.1"/>
    <property type="gene ID" value="ENSELUG00000041417.1"/>
</dbReference>
<evidence type="ECO:0000259" key="3">
    <source>
        <dbReference type="Pfam" id="PF16064"/>
    </source>
</evidence>
<evidence type="ECO:0000256" key="1">
    <source>
        <dbReference type="SAM" id="Coils"/>
    </source>
</evidence>
<dbReference type="InterPro" id="IPR032071">
    <property type="entry name" value="DUF4806"/>
</dbReference>
<keyword evidence="1" id="KW-0175">Coiled coil</keyword>
<reference evidence="4" key="2">
    <citation type="submission" date="2025-08" db="UniProtKB">
        <authorList>
            <consortium name="Ensembl"/>
        </authorList>
    </citation>
    <scope>IDENTIFICATION</scope>
</reference>
<organism evidence="4 5">
    <name type="scientific">Esox lucius</name>
    <name type="common">Northern pike</name>
    <dbReference type="NCBI Taxonomy" id="8010"/>
    <lineage>
        <taxon>Eukaryota</taxon>
        <taxon>Metazoa</taxon>
        <taxon>Chordata</taxon>
        <taxon>Craniata</taxon>
        <taxon>Vertebrata</taxon>
        <taxon>Euteleostomi</taxon>
        <taxon>Actinopterygii</taxon>
        <taxon>Neopterygii</taxon>
        <taxon>Teleostei</taxon>
        <taxon>Protacanthopterygii</taxon>
        <taxon>Esociformes</taxon>
        <taxon>Esocidae</taxon>
        <taxon>Esox</taxon>
    </lineage>
</organism>
<reference evidence="4" key="3">
    <citation type="submission" date="2025-09" db="UniProtKB">
        <authorList>
            <consortium name="Ensembl"/>
        </authorList>
    </citation>
    <scope>IDENTIFICATION</scope>
</reference>
<dbReference type="PANTHER" id="PTHR34153">
    <property type="entry name" value="SI:CH211-262H13.3-RELATED-RELATED"/>
    <property type="match status" value="1"/>
</dbReference>
<dbReference type="Pfam" id="PF16064">
    <property type="entry name" value="DUF4806"/>
    <property type="match status" value="1"/>
</dbReference>
<dbReference type="AlphaFoldDB" id="A0AAY5K4P9"/>
<feature type="coiled-coil region" evidence="1">
    <location>
        <begin position="91"/>
        <end position="118"/>
    </location>
</feature>
<evidence type="ECO:0000313" key="4">
    <source>
        <dbReference type="Ensembl" id="ENSELUP00000084109.1"/>
    </source>
</evidence>
<feature type="region of interest" description="Disordered" evidence="2">
    <location>
        <begin position="39"/>
        <end position="85"/>
    </location>
</feature>
<feature type="compositionally biased region" description="Polar residues" evidence="2">
    <location>
        <begin position="55"/>
        <end position="71"/>
    </location>
</feature>
<dbReference type="GeneTree" id="ENSGT01000000220149"/>
<dbReference type="Proteomes" id="UP000265140">
    <property type="component" value="Chromosome 4"/>
</dbReference>
<name>A0AAY5K4P9_ESOLU</name>
<feature type="domain" description="DUF4806" evidence="3">
    <location>
        <begin position="183"/>
        <end position="260"/>
    </location>
</feature>